<evidence type="ECO:0000313" key="2">
    <source>
        <dbReference type="Proteomes" id="UP001500102"/>
    </source>
</evidence>
<accession>A0ABP5L8X0</accession>
<name>A0ABP5L8X0_9MICC</name>
<dbReference type="Gene3D" id="1.20.5.2950">
    <property type="match status" value="1"/>
</dbReference>
<comment type="caution">
    <text evidence="1">The sequence shown here is derived from an EMBL/GenBank/DDBJ whole genome shotgun (WGS) entry which is preliminary data.</text>
</comment>
<keyword evidence="2" id="KW-1185">Reference proteome</keyword>
<protein>
    <recommendedName>
        <fullName evidence="3">ATPase</fullName>
    </recommendedName>
</protein>
<organism evidence="1 2">
    <name type="scientific">Arthrobacter humicola</name>
    <dbReference type="NCBI Taxonomy" id="409291"/>
    <lineage>
        <taxon>Bacteria</taxon>
        <taxon>Bacillati</taxon>
        <taxon>Actinomycetota</taxon>
        <taxon>Actinomycetes</taxon>
        <taxon>Micrococcales</taxon>
        <taxon>Micrococcaceae</taxon>
        <taxon>Arthrobacter</taxon>
    </lineage>
</organism>
<dbReference type="Proteomes" id="UP001500102">
    <property type="component" value="Unassembled WGS sequence"/>
</dbReference>
<dbReference type="RefSeq" id="WP_344367589.1">
    <property type="nucleotide sequence ID" value="NZ_BAAAQB010000041.1"/>
</dbReference>
<dbReference type="EMBL" id="BAAAQB010000041">
    <property type="protein sequence ID" value="GAA2143539.1"/>
    <property type="molecule type" value="Genomic_DNA"/>
</dbReference>
<proteinExistence type="predicted"/>
<evidence type="ECO:0000313" key="1">
    <source>
        <dbReference type="EMBL" id="GAA2143539.1"/>
    </source>
</evidence>
<sequence>MFAALAGDVAACESLVAEARLSAEGEVARARAEAAAIVARARLDAEAARVRAAVRIEQDASERDAQLLEQARQEAATLEKTGLARIPAVVGEVIDNLLAPQSAEQS</sequence>
<reference evidence="2" key="1">
    <citation type="journal article" date="2019" name="Int. J. Syst. Evol. Microbiol.">
        <title>The Global Catalogue of Microorganisms (GCM) 10K type strain sequencing project: providing services to taxonomists for standard genome sequencing and annotation.</title>
        <authorList>
            <consortium name="The Broad Institute Genomics Platform"/>
            <consortium name="The Broad Institute Genome Sequencing Center for Infectious Disease"/>
            <person name="Wu L."/>
            <person name="Ma J."/>
        </authorList>
    </citation>
    <scope>NUCLEOTIDE SEQUENCE [LARGE SCALE GENOMIC DNA]</scope>
    <source>
        <strain evidence="2">JCM 15921</strain>
    </source>
</reference>
<evidence type="ECO:0008006" key="3">
    <source>
        <dbReference type="Google" id="ProtNLM"/>
    </source>
</evidence>
<gene>
    <name evidence="1" type="ORF">GCM10009825_33990</name>
</gene>